<dbReference type="FunFam" id="3.30.160.60:FF:000446">
    <property type="entry name" value="Zinc finger protein"/>
    <property type="match status" value="1"/>
</dbReference>
<protein>
    <submittedName>
        <fullName evidence="11">Uncharacterized protein</fullName>
    </submittedName>
</protein>
<feature type="region of interest" description="Disordered" evidence="8">
    <location>
        <begin position="50"/>
        <end position="151"/>
    </location>
</feature>
<dbReference type="SUPFAM" id="SSF57667">
    <property type="entry name" value="beta-beta-alpha zinc fingers"/>
    <property type="match status" value="4"/>
</dbReference>
<dbReference type="InterPro" id="IPR013087">
    <property type="entry name" value="Znf_C2H2_type"/>
</dbReference>
<evidence type="ECO:0000259" key="10">
    <source>
        <dbReference type="PROSITE" id="PS51029"/>
    </source>
</evidence>
<evidence type="ECO:0000256" key="4">
    <source>
        <dbReference type="ARBA" id="ARBA00022833"/>
    </source>
</evidence>
<feature type="domain" description="C2H2-type" evidence="9">
    <location>
        <begin position="462"/>
        <end position="484"/>
    </location>
</feature>
<name>A0A9P9YDF3_9MUSC</name>
<dbReference type="Proteomes" id="UP001059596">
    <property type="component" value="Unassembled WGS sequence"/>
</dbReference>
<dbReference type="OrthoDB" id="427030at2759"/>
<evidence type="ECO:0000256" key="1">
    <source>
        <dbReference type="ARBA" id="ARBA00022723"/>
    </source>
</evidence>
<dbReference type="PROSITE" id="PS00028">
    <property type="entry name" value="ZINC_FINGER_C2H2_1"/>
    <property type="match status" value="7"/>
</dbReference>
<keyword evidence="2" id="KW-0677">Repeat</keyword>
<evidence type="ECO:0000256" key="8">
    <source>
        <dbReference type="SAM" id="MobiDB-lite"/>
    </source>
</evidence>
<reference evidence="11" key="1">
    <citation type="journal article" date="2023" name="Genome Biol. Evol.">
        <title>Long-read-based Genome Assembly of Drosophila gunungcola Reveals Fewer Chemosensory Genes in Flower-breeding Species.</title>
        <authorList>
            <person name="Negi A."/>
            <person name="Liao B.Y."/>
            <person name="Yeh S.D."/>
        </authorList>
    </citation>
    <scope>NUCLEOTIDE SEQUENCE</scope>
    <source>
        <strain evidence="11">Sukarami</strain>
    </source>
</reference>
<keyword evidence="3 7" id="KW-0863">Zinc-finger</keyword>
<keyword evidence="5" id="KW-0539">Nucleus</keyword>
<dbReference type="GO" id="GO:0008270">
    <property type="term" value="F:zinc ion binding"/>
    <property type="evidence" value="ECO:0007669"/>
    <property type="project" value="UniProtKB-KW"/>
</dbReference>
<feature type="domain" description="MADF" evidence="10">
    <location>
        <begin position="281"/>
        <end position="376"/>
    </location>
</feature>
<dbReference type="GO" id="GO:0000981">
    <property type="term" value="F:DNA-binding transcription factor activity, RNA polymerase II-specific"/>
    <property type="evidence" value="ECO:0007669"/>
    <property type="project" value="TreeGrafter"/>
</dbReference>
<dbReference type="Pfam" id="PF13912">
    <property type="entry name" value="zf-C2H2_6"/>
    <property type="match status" value="2"/>
</dbReference>
<accession>A0A9P9YDF3</accession>
<evidence type="ECO:0000313" key="11">
    <source>
        <dbReference type="EMBL" id="KAI8034855.1"/>
    </source>
</evidence>
<evidence type="ECO:0000256" key="2">
    <source>
        <dbReference type="ARBA" id="ARBA00022737"/>
    </source>
</evidence>
<dbReference type="PROSITE" id="PS50157">
    <property type="entry name" value="ZINC_FINGER_C2H2_2"/>
    <property type="match status" value="6"/>
</dbReference>
<dbReference type="Gene3D" id="3.30.160.60">
    <property type="entry name" value="Classic Zinc Finger"/>
    <property type="match status" value="5"/>
</dbReference>
<dbReference type="InterPro" id="IPR036236">
    <property type="entry name" value="Znf_C2H2_sf"/>
</dbReference>
<feature type="compositionally biased region" description="Basic and acidic residues" evidence="8">
    <location>
        <begin position="71"/>
        <end position="96"/>
    </location>
</feature>
<sequence length="582" mass="69155">MPPYQRCGEIVWKWKRQARTLAFQCIFCQDSRTTTLKDFKLHLDTQHSEFFPKEKQKRKPEQEKEQEEEEDKKPFLEQRTIRGRDEEPVTSAKEEDPLATQIIEQIKTEESSPEEFLSATDSESQGDQEDDTLLEWPESDGQDTKEAQTPTKVTDLSQFWMLEHPIMLAFIDQLEQKPELWDVGMVSYRKYWRRSKAYAKIADGLNDQFQLKLTAQEITTYVNQLKDAYAWEKKRLEQITEPPATPKWYYERLHFLAKSLRQDRYAEALAVPFLNHAQNLKLIELYRQCSACWDKQDISCRLRSVRQAAENRLLELSRSELEIPLEPSQLQNFIRRLRSTYHKEKARQLKCELEGKEFCPRSRYYEKLQFLEQHMAPFQCNVCQEVMNSVDGYRIHRANHDYSQPFACPTCGKGFYNIANCTSHLRRHTKEYRVSCEYCGKRFISKSDLIIHRRSHTGERPYSCHICGVRFSTTTILKGHQRRHEQRPVAKCHICGKGFFERSALRDHINGHLNVREKECDVCHKLFTSAKYLRRHKDIHAEHKRYQCKTCGKEFAQYEPMRAHRKAHDRKRTKEEAEQDPQ</sequence>
<comment type="caution">
    <text evidence="11">The sequence shown here is derived from an EMBL/GenBank/DDBJ whole genome shotgun (WGS) entry which is preliminary data.</text>
</comment>
<organism evidence="11 12">
    <name type="scientific">Drosophila gunungcola</name>
    <name type="common">fruit fly</name>
    <dbReference type="NCBI Taxonomy" id="103775"/>
    <lineage>
        <taxon>Eukaryota</taxon>
        <taxon>Metazoa</taxon>
        <taxon>Ecdysozoa</taxon>
        <taxon>Arthropoda</taxon>
        <taxon>Hexapoda</taxon>
        <taxon>Insecta</taxon>
        <taxon>Pterygota</taxon>
        <taxon>Neoptera</taxon>
        <taxon>Endopterygota</taxon>
        <taxon>Diptera</taxon>
        <taxon>Brachycera</taxon>
        <taxon>Muscomorpha</taxon>
        <taxon>Ephydroidea</taxon>
        <taxon>Drosophilidae</taxon>
        <taxon>Drosophila</taxon>
        <taxon>Sophophora</taxon>
    </lineage>
</organism>
<feature type="domain" description="C2H2-type" evidence="9">
    <location>
        <begin position="546"/>
        <end position="573"/>
    </location>
</feature>
<dbReference type="SMART" id="SM00355">
    <property type="entry name" value="ZnF_C2H2"/>
    <property type="match status" value="8"/>
</dbReference>
<evidence type="ECO:0000313" key="12">
    <source>
        <dbReference type="Proteomes" id="UP001059596"/>
    </source>
</evidence>
<dbReference type="PROSITE" id="PS51029">
    <property type="entry name" value="MADF"/>
    <property type="match status" value="2"/>
</dbReference>
<evidence type="ECO:0000256" key="7">
    <source>
        <dbReference type="PROSITE-ProRule" id="PRU00042"/>
    </source>
</evidence>
<feature type="domain" description="MADF" evidence="10">
    <location>
        <begin position="169"/>
        <end position="261"/>
    </location>
</feature>
<dbReference type="InterPro" id="IPR050527">
    <property type="entry name" value="Snail/Krueppel_Znf"/>
</dbReference>
<dbReference type="PANTHER" id="PTHR24388">
    <property type="entry name" value="ZINC FINGER PROTEIN"/>
    <property type="match status" value="1"/>
</dbReference>
<feature type="region of interest" description="Disordered" evidence="8">
    <location>
        <begin position="559"/>
        <end position="582"/>
    </location>
</feature>
<feature type="compositionally biased region" description="Acidic residues" evidence="8">
    <location>
        <begin position="124"/>
        <end position="141"/>
    </location>
</feature>
<keyword evidence="12" id="KW-1185">Reference proteome</keyword>
<feature type="compositionally biased region" description="Basic and acidic residues" evidence="8">
    <location>
        <begin position="50"/>
        <end position="63"/>
    </location>
</feature>
<dbReference type="GO" id="GO:0005634">
    <property type="term" value="C:nucleus"/>
    <property type="evidence" value="ECO:0007669"/>
    <property type="project" value="UniProtKB-ARBA"/>
</dbReference>
<proteinExistence type="inferred from homology"/>
<dbReference type="PANTHER" id="PTHR24388:SF104">
    <property type="entry name" value="AT-RICH BINDING PROTEIN-RELATED"/>
    <property type="match status" value="1"/>
</dbReference>
<dbReference type="Pfam" id="PF12874">
    <property type="entry name" value="zf-met"/>
    <property type="match status" value="1"/>
</dbReference>
<dbReference type="EMBL" id="JAMKOV010000057">
    <property type="protein sequence ID" value="KAI8034855.1"/>
    <property type="molecule type" value="Genomic_DNA"/>
</dbReference>
<dbReference type="FunFam" id="3.30.160.60:FF:000345">
    <property type="entry name" value="Zinc finger protein Gfi-1"/>
    <property type="match status" value="1"/>
</dbReference>
<dbReference type="Pfam" id="PF10545">
    <property type="entry name" value="MADF_DNA_bdg"/>
    <property type="match status" value="2"/>
</dbReference>
<feature type="domain" description="C2H2-type" evidence="9">
    <location>
        <begin position="490"/>
        <end position="517"/>
    </location>
</feature>
<keyword evidence="4" id="KW-0862">Zinc</keyword>
<feature type="domain" description="C2H2-type" evidence="9">
    <location>
        <begin position="434"/>
        <end position="461"/>
    </location>
</feature>
<evidence type="ECO:0000256" key="3">
    <source>
        <dbReference type="ARBA" id="ARBA00022771"/>
    </source>
</evidence>
<feature type="domain" description="C2H2-type" evidence="9">
    <location>
        <begin position="406"/>
        <end position="433"/>
    </location>
</feature>
<feature type="domain" description="C2H2-type" evidence="9">
    <location>
        <begin position="518"/>
        <end position="545"/>
    </location>
</feature>
<gene>
    <name evidence="11" type="ORF">M5D96_012371</name>
</gene>
<dbReference type="AlphaFoldDB" id="A0A9P9YDF3"/>
<dbReference type="GO" id="GO:0000978">
    <property type="term" value="F:RNA polymerase II cis-regulatory region sequence-specific DNA binding"/>
    <property type="evidence" value="ECO:0007669"/>
    <property type="project" value="TreeGrafter"/>
</dbReference>
<evidence type="ECO:0000256" key="6">
    <source>
        <dbReference type="ARBA" id="ARBA00037948"/>
    </source>
</evidence>
<evidence type="ECO:0000256" key="5">
    <source>
        <dbReference type="ARBA" id="ARBA00023242"/>
    </source>
</evidence>
<comment type="similarity">
    <text evidence="6">Belongs to the snail C2H2-type zinc-finger protein family.</text>
</comment>
<keyword evidence="1" id="KW-0479">Metal-binding</keyword>
<dbReference type="InterPro" id="IPR006578">
    <property type="entry name" value="MADF-dom"/>
</dbReference>
<dbReference type="Pfam" id="PF00096">
    <property type="entry name" value="zf-C2H2"/>
    <property type="match status" value="2"/>
</dbReference>
<dbReference type="SMART" id="SM00595">
    <property type="entry name" value="MADF"/>
    <property type="match status" value="2"/>
</dbReference>
<evidence type="ECO:0000259" key="9">
    <source>
        <dbReference type="PROSITE" id="PS50157"/>
    </source>
</evidence>